<evidence type="ECO:0000256" key="1">
    <source>
        <dbReference type="SAM" id="MobiDB-lite"/>
    </source>
</evidence>
<proteinExistence type="predicted"/>
<comment type="caution">
    <text evidence="2">The sequence shown here is derived from an EMBL/GenBank/DDBJ whole genome shotgun (WGS) entry which is preliminary data.</text>
</comment>
<evidence type="ECO:0000313" key="3">
    <source>
        <dbReference type="Proteomes" id="UP000784919"/>
    </source>
</evidence>
<gene>
    <name evidence="2" type="ORF">E4U56_007960</name>
</gene>
<evidence type="ECO:0008006" key="4">
    <source>
        <dbReference type="Google" id="ProtNLM"/>
    </source>
</evidence>
<sequence length="346" mass="40193">MFTSYLIQELFSMGWKENLLLFARDERVLLLSFGFVAFGIIRTITTSLELIRDQNEVPPREPKTQYITQETEDSLELGTLEQLCRHPNYSIKEVATKILCDRAINDNETLLTLLYGITRPDYDERMRCLRALALLTGQTMGLDGLSQLSNEKAYSALVRSLELSLEDTELPDLTNYHWDEYYLRDMAERFCLMFVHELINKHGANALVKAKFVEKWLAKQQWGESPEARRHNFKCYMDLKSNRIVDIVDRIKHSKRGLRALEKAGLIEESTPKKRSKASPDDSNVEGEQQIMGENESSIQIRRSVREQSVEEQRLRRQHREAMVLNDGTRPLGREDIIERDHNSPS</sequence>
<dbReference type="AlphaFoldDB" id="A0A9P7SQW2"/>
<organism evidence="2 3">
    <name type="scientific">Claviceps arundinis</name>
    <dbReference type="NCBI Taxonomy" id="1623583"/>
    <lineage>
        <taxon>Eukaryota</taxon>
        <taxon>Fungi</taxon>
        <taxon>Dikarya</taxon>
        <taxon>Ascomycota</taxon>
        <taxon>Pezizomycotina</taxon>
        <taxon>Sordariomycetes</taxon>
        <taxon>Hypocreomycetidae</taxon>
        <taxon>Hypocreales</taxon>
        <taxon>Clavicipitaceae</taxon>
        <taxon>Claviceps</taxon>
    </lineage>
</organism>
<accession>A0A9P7SQW2</accession>
<feature type="compositionally biased region" description="Basic and acidic residues" evidence="1">
    <location>
        <begin position="332"/>
        <end position="346"/>
    </location>
</feature>
<name>A0A9P7SQW2_9HYPO</name>
<feature type="region of interest" description="Disordered" evidence="1">
    <location>
        <begin position="269"/>
        <end position="346"/>
    </location>
</feature>
<reference evidence="2" key="1">
    <citation type="journal article" date="2020" name="bioRxiv">
        <title>Whole genome comparisons of ergot fungi reveals the divergence and evolution of species within the genus Claviceps are the result of varying mechanisms driving genome evolution and host range expansion.</title>
        <authorList>
            <person name="Wyka S.A."/>
            <person name="Mondo S.J."/>
            <person name="Liu M."/>
            <person name="Dettman J."/>
            <person name="Nalam V."/>
            <person name="Broders K.D."/>
        </authorList>
    </citation>
    <scope>NUCLEOTIDE SEQUENCE</scope>
    <source>
        <strain evidence="2">CCC 1102</strain>
    </source>
</reference>
<feature type="compositionally biased region" description="Basic and acidic residues" evidence="1">
    <location>
        <begin position="304"/>
        <end position="315"/>
    </location>
</feature>
<dbReference type="EMBL" id="SRPS01000084">
    <property type="protein sequence ID" value="KAG5970160.1"/>
    <property type="molecule type" value="Genomic_DNA"/>
</dbReference>
<protein>
    <recommendedName>
        <fullName evidence="4">Cytoskeleton-associated protein</fullName>
    </recommendedName>
</protein>
<dbReference type="Proteomes" id="UP000784919">
    <property type="component" value="Unassembled WGS sequence"/>
</dbReference>
<evidence type="ECO:0000313" key="2">
    <source>
        <dbReference type="EMBL" id="KAG5970160.1"/>
    </source>
</evidence>
<dbReference type="OrthoDB" id="5385189at2759"/>